<feature type="transmembrane region" description="Helical" evidence="8">
    <location>
        <begin position="547"/>
        <end position="565"/>
    </location>
</feature>
<feature type="transmembrane region" description="Helical" evidence="8">
    <location>
        <begin position="313"/>
        <end position="344"/>
    </location>
</feature>
<dbReference type="Gene3D" id="1.20.1250.20">
    <property type="entry name" value="MFS general substrate transporter like domains"/>
    <property type="match status" value="2"/>
</dbReference>
<comment type="caution">
    <text evidence="9">The sequence shown here is derived from an EMBL/GenBank/DDBJ whole genome shotgun (WGS) entry which is preliminary data.</text>
</comment>
<feature type="transmembrane region" description="Helical" evidence="8">
    <location>
        <begin position="250"/>
        <end position="271"/>
    </location>
</feature>
<feature type="compositionally biased region" description="Low complexity" evidence="7">
    <location>
        <begin position="198"/>
        <end position="219"/>
    </location>
</feature>
<feature type="transmembrane region" description="Helical" evidence="8">
    <location>
        <begin position="395"/>
        <end position="416"/>
    </location>
</feature>
<feature type="region of interest" description="Disordered" evidence="7">
    <location>
        <begin position="425"/>
        <end position="492"/>
    </location>
</feature>
<dbReference type="EMBL" id="JANCPR020000042">
    <property type="protein sequence ID" value="MDJ1136550.1"/>
    <property type="molecule type" value="Genomic_DNA"/>
</dbReference>
<evidence type="ECO:0000256" key="6">
    <source>
        <dbReference type="ARBA" id="ARBA00023136"/>
    </source>
</evidence>
<evidence type="ECO:0000256" key="3">
    <source>
        <dbReference type="ARBA" id="ARBA00022475"/>
    </source>
</evidence>
<protein>
    <submittedName>
        <fullName evidence="9">MFS transporter</fullName>
    </submittedName>
</protein>
<feature type="transmembrane region" description="Helical" evidence="8">
    <location>
        <begin position="283"/>
        <end position="301"/>
    </location>
</feature>
<reference evidence="9 10" key="1">
    <citation type="submission" date="2023-05" db="EMBL/GenBank/DDBJ databases">
        <title>Streptantibioticus silvisoli sp. nov., acidotolerant actinomycetes 1 from pine litter.</title>
        <authorList>
            <person name="Swiecimska M."/>
            <person name="Golinska P."/>
            <person name="Sangal V."/>
            <person name="Wachnowicz B."/>
            <person name="Goodfellow M."/>
        </authorList>
    </citation>
    <scope>NUCLEOTIDE SEQUENCE [LARGE SCALE GENOMIC DNA]</scope>
    <source>
        <strain evidence="9 10">DSM 42109</strain>
    </source>
</reference>
<keyword evidence="2" id="KW-0813">Transport</keyword>
<keyword evidence="5 8" id="KW-1133">Transmembrane helix</keyword>
<evidence type="ECO:0000256" key="5">
    <source>
        <dbReference type="ARBA" id="ARBA00022989"/>
    </source>
</evidence>
<sequence length="572" mass="59178">MKAGTKPLSDPAGKRVLSAATLASAPSEVLDFLLPLWAGSSLGASATVIGALIAVESVLSLVVRPLAGRASDRFDPRHVAAAGAVLYAASFAGYALATGYPVAFAAAALGGCGGALFWVGLRTWVGSRTASEGDGLRSSGYGKLLTAEGEGAFVGYLVAFALLDQGGYVLLFWVGAAACATAAVLLGLHGERTRARQGPEAGPGAEAGTEPGAEPGTGADTEPGAGPDAEAKPEVDAGPWPLDRRRLRPLMGVSALTAAAEAGVWMLLLLRLQEDLGMEPVEIAMVFAPGFIVFILVPEHAHHVTERLGRTRTMVLAFTAAALFAGGLAVAATPVVIACLWALAAACYAAQIPVEQATIAAASGGSVGRGMGLYESARLVGVMAGPLLMGGLYQAVGWAAACGLAAVLSLAGALAVPRALRATGLPEPAGTPPVEAPHEAPAGARTAGTRPAGTEAPASPPQEPDTVPDTNEEKETRVDLSKRKAEEGLSAEERARRERQGWYIHTVAFLIAQAALYFFEQNWVYWKLTEGDVPEEHTGWATTAGRIWLIIWVIDALVSWSYTIWPRAKKPS</sequence>
<feature type="compositionally biased region" description="Low complexity" evidence="7">
    <location>
        <begin position="439"/>
        <end position="457"/>
    </location>
</feature>
<feature type="transmembrane region" description="Helical" evidence="8">
    <location>
        <begin position="42"/>
        <end position="67"/>
    </location>
</feature>
<feature type="compositionally biased region" description="Basic and acidic residues" evidence="7">
    <location>
        <begin position="471"/>
        <end position="492"/>
    </location>
</feature>
<name>A0ABT7A5B9_9ACTN</name>
<evidence type="ECO:0000256" key="2">
    <source>
        <dbReference type="ARBA" id="ARBA00022448"/>
    </source>
</evidence>
<evidence type="ECO:0000256" key="4">
    <source>
        <dbReference type="ARBA" id="ARBA00022692"/>
    </source>
</evidence>
<dbReference type="RefSeq" id="WP_274046804.1">
    <property type="nucleotide sequence ID" value="NZ_JANCPR020000042.1"/>
</dbReference>
<feature type="transmembrane region" description="Helical" evidence="8">
    <location>
        <begin position="103"/>
        <end position="121"/>
    </location>
</feature>
<feature type="transmembrane region" description="Helical" evidence="8">
    <location>
        <begin position="141"/>
        <end position="162"/>
    </location>
</feature>
<feature type="region of interest" description="Disordered" evidence="7">
    <location>
        <begin position="195"/>
        <end position="240"/>
    </location>
</feature>
<dbReference type="PANTHER" id="PTHR23517">
    <property type="entry name" value="RESISTANCE PROTEIN MDTM, PUTATIVE-RELATED-RELATED"/>
    <property type="match status" value="1"/>
</dbReference>
<dbReference type="Pfam" id="PF07690">
    <property type="entry name" value="MFS_1"/>
    <property type="match status" value="1"/>
</dbReference>
<dbReference type="InterPro" id="IPR036259">
    <property type="entry name" value="MFS_trans_sf"/>
</dbReference>
<proteinExistence type="predicted"/>
<evidence type="ECO:0000256" key="8">
    <source>
        <dbReference type="SAM" id="Phobius"/>
    </source>
</evidence>
<dbReference type="InterPro" id="IPR011701">
    <property type="entry name" value="MFS"/>
</dbReference>
<keyword evidence="4 8" id="KW-0812">Transmembrane</keyword>
<feature type="transmembrane region" description="Helical" evidence="8">
    <location>
        <begin position="168"/>
        <end position="188"/>
    </location>
</feature>
<dbReference type="InterPro" id="IPR050171">
    <property type="entry name" value="MFS_Transporters"/>
</dbReference>
<feature type="transmembrane region" description="Helical" evidence="8">
    <location>
        <begin position="502"/>
        <end position="519"/>
    </location>
</feature>
<comment type="subcellular location">
    <subcellularLocation>
        <location evidence="1">Cell membrane</location>
        <topology evidence="1">Multi-pass membrane protein</topology>
    </subcellularLocation>
</comment>
<evidence type="ECO:0000256" key="7">
    <source>
        <dbReference type="SAM" id="MobiDB-lite"/>
    </source>
</evidence>
<keyword evidence="6 8" id="KW-0472">Membrane</keyword>
<feature type="transmembrane region" description="Helical" evidence="8">
    <location>
        <begin position="79"/>
        <end position="97"/>
    </location>
</feature>
<keyword evidence="10" id="KW-1185">Reference proteome</keyword>
<keyword evidence="3" id="KW-1003">Cell membrane</keyword>
<accession>A0ABT7A5B9</accession>
<dbReference type="SUPFAM" id="SSF103473">
    <property type="entry name" value="MFS general substrate transporter"/>
    <property type="match status" value="1"/>
</dbReference>
<organism evidence="9 10">
    <name type="scientific">Streptomyces iconiensis</name>
    <dbReference type="NCBI Taxonomy" id="1384038"/>
    <lineage>
        <taxon>Bacteria</taxon>
        <taxon>Bacillati</taxon>
        <taxon>Actinomycetota</taxon>
        <taxon>Actinomycetes</taxon>
        <taxon>Kitasatosporales</taxon>
        <taxon>Streptomycetaceae</taxon>
        <taxon>Streptomyces</taxon>
    </lineage>
</organism>
<dbReference type="Proteomes" id="UP001214441">
    <property type="component" value="Unassembled WGS sequence"/>
</dbReference>
<gene>
    <name evidence="9" type="ORF">NMN56_032305</name>
</gene>
<evidence type="ECO:0000313" key="9">
    <source>
        <dbReference type="EMBL" id="MDJ1136550.1"/>
    </source>
</evidence>
<evidence type="ECO:0000256" key="1">
    <source>
        <dbReference type="ARBA" id="ARBA00004651"/>
    </source>
</evidence>
<evidence type="ECO:0000313" key="10">
    <source>
        <dbReference type="Proteomes" id="UP001214441"/>
    </source>
</evidence>